<keyword evidence="1" id="KW-0472">Membrane</keyword>
<keyword evidence="1" id="KW-1133">Transmembrane helix</keyword>
<reference evidence="2" key="1">
    <citation type="submission" date="2014-11" db="EMBL/GenBank/DDBJ databases">
        <authorList>
            <person name="Amaro Gonzalez C."/>
        </authorList>
    </citation>
    <scope>NUCLEOTIDE SEQUENCE</scope>
</reference>
<feature type="transmembrane region" description="Helical" evidence="1">
    <location>
        <begin position="25"/>
        <end position="47"/>
    </location>
</feature>
<protein>
    <submittedName>
        <fullName evidence="2">Uncharacterized protein</fullName>
    </submittedName>
</protein>
<dbReference type="AlphaFoldDB" id="A0A0E9QSM2"/>
<accession>A0A0E9QSM2</accession>
<dbReference type="EMBL" id="GBXM01089140">
    <property type="protein sequence ID" value="JAH19437.1"/>
    <property type="molecule type" value="Transcribed_RNA"/>
</dbReference>
<sequence length="69" mass="7788">MMFSLCAFHLSVSFLIKMKWLRVHGLLYSLVFCDVVCPLILAAMLCYKCSVTFIHLPGTYTDIVPNGES</sequence>
<evidence type="ECO:0000313" key="2">
    <source>
        <dbReference type="EMBL" id="JAH19437.1"/>
    </source>
</evidence>
<reference evidence="2" key="2">
    <citation type="journal article" date="2015" name="Fish Shellfish Immunol.">
        <title>Early steps in the European eel (Anguilla anguilla)-Vibrio vulnificus interaction in the gills: Role of the RtxA13 toxin.</title>
        <authorList>
            <person name="Callol A."/>
            <person name="Pajuelo D."/>
            <person name="Ebbesson L."/>
            <person name="Teles M."/>
            <person name="MacKenzie S."/>
            <person name="Amaro C."/>
        </authorList>
    </citation>
    <scope>NUCLEOTIDE SEQUENCE</scope>
</reference>
<keyword evidence="1" id="KW-0812">Transmembrane</keyword>
<evidence type="ECO:0000256" key="1">
    <source>
        <dbReference type="SAM" id="Phobius"/>
    </source>
</evidence>
<proteinExistence type="predicted"/>
<name>A0A0E9QSM2_ANGAN</name>
<organism evidence="2">
    <name type="scientific">Anguilla anguilla</name>
    <name type="common">European freshwater eel</name>
    <name type="synonym">Muraena anguilla</name>
    <dbReference type="NCBI Taxonomy" id="7936"/>
    <lineage>
        <taxon>Eukaryota</taxon>
        <taxon>Metazoa</taxon>
        <taxon>Chordata</taxon>
        <taxon>Craniata</taxon>
        <taxon>Vertebrata</taxon>
        <taxon>Euteleostomi</taxon>
        <taxon>Actinopterygii</taxon>
        <taxon>Neopterygii</taxon>
        <taxon>Teleostei</taxon>
        <taxon>Anguilliformes</taxon>
        <taxon>Anguillidae</taxon>
        <taxon>Anguilla</taxon>
    </lineage>
</organism>